<accession>A0A939FG82</accession>
<evidence type="ECO:0000313" key="5">
    <source>
        <dbReference type="EMBL" id="MBO0651421.1"/>
    </source>
</evidence>
<reference evidence="5" key="1">
    <citation type="submission" date="2021-03" db="EMBL/GenBank/DDBJ databases">
        <title>Streptomyces strains.</title>
        <authorList>
            <person name="Lund M.B."/>
            <person name="Toerring T."/>
        </authorList>
    </citation>
    <scope>NUCLEOTIDE SEQUENCE</scope>
    <source>
        <strain evidence="5">JCM 4242</strain>
    </source>
</reference>
<name>A0A939FG82_9ACTN</name>
<evidence type="ECO:0000256" key="2">
    <source>
        <dbReference type="ARBA" id="ARBA00023239"/>
    </source>
</evidence>
<organism evidence="5 6">
    <name type="scientific">Streptomyces triculaminicus</name>
    <dbReference type="NCBI Taxonomy" id="2816232"/>
    <lineage>
        <taxon>Bacteria</taxon>
        <taxon>Bacillati</taxon>
        <taxon>Actinomycetota</taxon>
        <taxon>Actinomycetes</taxon>
        <taxon>Kitasatosporales</taxon>
        <taxon>Streptomycetaceae</taxon>
        <taxon>Streptomyces</taxon>
    </lineage>
</organism>
<sequence>MTPQAPPTRPDAPAAPAAVLSGAAGAPGRPVRRDDSGHAFRHPGVLLTRAQLKRIRARVADGAEPWASEFEAMRSSTYGSLDYTAAPVAVVRCPPGSQPGRGCVEERRDAIAAYTHALLWYVTRDRAHARKAVQIMDAWSAEVEDHTEGNAPLQAAWSGSSWARAGEIMRYTYDGWSRARVRRFATILRTAYLPLTERGAPDHNGNWDLTMADASMGIAVFLDDTEAFETAVRRFRDRVPAYFYLRSDGPLPERPRGSRIKTADDIRTYWFGQRVFVDGLAQETCRNFTHVGYALAATAHVAETAWHQGVDLYDEIAERLRAALDLHTRYQLGDPAPSWLCDGRLKVRMGPDTEVLLNHLGNRRGWALPGPEEAARPARRRGTDNLFVAWETLTHTNNPG</sequence>
<keyword evidence="6" id="KW-1185">Reference proteome</keyword>
<dbReference type="SUPFAM" id="SSF48230">
    <property type="entry name" value="Chondroitin AC/alginate lyase"/>
    <property type="match status" value="1"/>
</dbReference>
<comment type="caution">
    <text evidence="5">The sequence shown here is derived from an EMBL/GenBank/DDBJ whole genome shotgun (WGS) entry which is preliminary data.</text>
</comment>
<dbReference type="Pfam" id="PF05426">
    <property type="entry name" value="Alginate_lyase"/>
    <property type="match status" value="1"/>
</dbReference>
<feature type="region of interest" description="Disordered" evidence="3">
    <location>
        <begin position="1"/>
        <end position="42"/>
    </location>
</feature>
<dbReference type="AlphaFoldDB" id="A0A939FG82"/>
<dbReference type="Proteomes" id="UP000664781">
    <property type="component" value="Unassembled WGS sequence"/>
</dbReference>
<evidence type="ECO:0000259" key="4">
    <source>
        <dbReference type="Pfam" id="PF05426"/>
    </source>
</evidence>
<feature type="compositionally biased region" description="Pro residues" evidence="3">
    <location>
        <begin position="1"/>
        <end position="10"/>
    </location>
</feature>
<dbReference type="InterPro" id="IPR008929">
    <property type="entry name" value="Chondroitin_lyas"/>
</dbReference>
<feature type="compositionally biased region" description="Low complexity" evidence="3">
    <location>
        <begin position="11"/>
        <end position="28"/>
    </location>
</feature>
<dbReference type="GO" id="GO:0016829">
    <property type="term" value="F:lyase activity"/>
    <property type="evidence" value="ECO:0007669"/>
    <property type="project" value="UniProtKB-KW"/>
</dbReference>
<gene>
    <name evidence="5" type="ORF">J1792_00950</name>
</gene>
<evidence type="ECO:0000313" key="6">
    <source>
        <dbReference type="Proteomes" id="UP000664781"/>
    </source>
</evidence>
<evidence type="ECO:0000256" key="3">
    <source>
        <dbReference type="SAM" id="MobiDB-lite"/>
    </source>
</evidence>
<keyword evidence="2 5" id="KW-0456">Lyase</keyword>
<dbReference type="Gene3D" id="1.50.10.100">
    <property type="entry name" value="Chondroitin AC/alginate lyase"/>
    <property type="match status" value="1"/>
</dbReference>
<evidence type="ECO:0000256" key="1">
    <source>
        <dbReference type="ARBA" id="ARBA00022729"/>
    </source>
</evidence>
<dbReference type="GO" id="GO:0042597">
    <property type="term" value="C:periplasmic space"/>
    <property type="evidence" value="ECO:0007669"/>
    <property type="project" value="InterPro"/>
</dbReference>
<dbReference type="InterPro" id="IPR008397">
    <property type="entry name" value="Alginate_lyase_dom"/>
</dbReference>
<keyword evidence="1" id="KW-0732">Signal</keyword>
<proteinExistence type="predicted"/>
<dbReference type="EMBL" id="JAFMOF010000001">
    <property type="protein sequence ID" value="MBO0651421.1"/>
    <property type="molecule type" value="Genomic_DNA"/>
</dbReference>
<feature type="domain" description="Alginate lyase" evidence="4">
    <location>
        <begin position="108"/>
        <end position="335"/>
    </location>
</feature>
<protein>
    <submittedName>
        <fullName evidence="5">Alginate lyase family protein</fullName>
    </submittedName>
</protein>